<dbReference type="Pfam" id="PF13692">
    <property type="entry name" value="Glyco_trans_1_4"/>
    <property type="match status" value="1"/>
</dbReference>
<dbReference type="RefSeq" id="WP_343783880.1">
    <property type="nucleotide sequence ID" value="NZ_BAAAFH010000001.1"/>
</dbReference>
<evidence type="ECO:0000313" key="1">
    <source>
        <dbReference type="EMBL" id="GAA0873646.1"/>
    </source>
</evidence>
<organism evidence="1 2">
    <name type="scientific">Wandonia haliotis</name>
    <dbReference type="NCBI Taxonomy" id="574963"/>
    <lineage>
        <taxon>Bacteria</taxon>
        <taxon>Pseudomonadati</taxon>
        <taxon>Bacteroidota</taxon>
        <taxon>Flavobacteriia</taxon>
        <taxon>Flavobacteriales</taxon>
        <taxon>Crocinitomicaceae</taxon>
        <taxon>Wandonia</taxon>
    </lineage>
</organism>
<comment type="caution">
    <text evidence="1">The sequence shown here is derived from an EMBL/GenBank/DDBJ whole genome shotgun (WGS) entry which is preliminary data.</text>
</comment>
<gene>
    <name evidence="1" type="ORF">GCM10009118_00540</name>
</gene>
<accession>A0ABP3XW84</accession>
<keyword evidence="2" id="KW-1185">Reference proteome</keyword>
<sequence>MNSSEKHKPRLVVVLSRFPFPTEKGDKLRAFYQIRDLSKDWDIYAICLSEQTISEEHKAKVNAYCKELHIFQLDKWKKLFNTGLQFFTTKPFQVGYFYQHSIHHQIDILLKRIEPDHIFCQLIRAAEYVKNYHSCTKTIDYMDALSAGIKRRIPQSSLLSRWLFRSEWKRLTRYENILFDYFEYHTIISEQDRDLIAHPQRAKIDILPNGVGEHFFNYSKPVQKTHDLVFTGNLSYPPNINAVHYITHEICPVLKASGRNVSVLISGANPVSEIERLQGKIDLTGWVEDIRDSYAKGIVFVAPMFIGTGLQNKLLEAMAMGIPCITTPLANNALGADSSSILLAETPEGFADKIQMLLSDEELRERYATNGQNYVKANFNWNNLTQKLSDKMMAISR</sequence>
<evidence type="ECO:0000313" key="2">
    <source>
        <dbReference type="Proteomes" id="UP001501126"/>
    </source>
</evidence>
<reference evidence="2" key="1">
    <citation type="journal article" date="2019" name="Int. J. Syst. Evol. Microbiol.">
        <title>The Global Catalogue of Microorganisms (GCM) 10K type strain sequencing project: providing services to taxonomists for standard genome sequencing and annotation.</title>
        <authorList>
            <consortium name="The Broad Institute Genomics Platform"/>
            <consortium name="The Broad Institute Genome Sequencing Center for Infectious Disease"/>
            <person name="Wu L."/>
            <person name="Ma J."/>
        </authorList>
    </citation>
    <scope>NUCLEOTIDE SEQUENCE [LARGE SCALE GENOMIC DNA]</scope>
    <source>
        <strain evidence="2">JCM 16083</strain>
    </source>
</reference>
<proteinExistence type="predicted"/>
<dbReference type="PANTHER" id="PTHR12526">
    <property type="entry name" value="GLYCOSYLTRANSFERASE"/>
    <property type="match status" value="1"/>
</dbReference>
<dbReference type="EMBL" id="BAAAFH010000001">
    <property type="protein sequence ID" value="GAA0873646.1"/>
    <property type="molecule type" value="Genomic_DNA"/>
</dbReference>
<protein>
    <submittedName>
        <fullName evidence="1">Glycosyltransferase family 4 protein</fullName>
    </submittedName>
</protein>
<dbReference type="CDD" id="cd03801">
    <property type="entry name" value="GT4_PimA-like"/>
    <property type="match status" value="1"/>
</dbReference>
<name>A0ABP3XW84_9FLAO</name>
<dbReference type="Gene3D" id="3.40.50.2000">
    <property type="entry name" value="Glycogen Phosphorylase B"/>
    <property type="match status" value="2"/>
</dbReference>
<dbReference type="SUPFAM" id="SSF53756">
    <property type="entry name" value="UDP-Glycosyltransferase/glycogen phosphorylase"/>
    <property type="match status" value="1"/>
</dbReference>
<dbReference type="Proteomes" id="UP001501126">
    <property type="component" value="Unassembled WGS sequence"/>
</dbReference>